<sequence>MNARRDAANRTGQSSIAPVEMPGLDNHLCFALYAASNHMTRLFVPFLKKLGVTYPQYLVLVVLWERGARGVGDLASALQMDLGSLSPMLKRLEAKGLVTRRRQADDERRVLVDLAPKGVALRQRTEQMLGEFYCFLNMPLDELFDLKDRLHHFVNSAGPKETATPPVKLTEPAF</sequence>
<dbReference type="PANTHER" id="PTHR33164:SF5">
    <property type="entry name" value="ORGANIC HYDROPEROXIDE RESISTANCE TRANSCRIPTIONAL REGULATOR"/>
    <property type="match status" value="1"/>
</dbReference>
<dbReference type="Gene3D" id="1.10.10.10">
    <property type="entry name" value="Winged helix-like DNA-binding domain superfamily/Winged helix DNA-binding domain"/>
    <property type="match status" value="1"/>
</dbReference>
<gene>
    <name evidence="3" type="ORF">JQ615_29095</name>
</gene>
<protein>
    <submittedName>
        <fullName evidence="3">MarR family transcriptional regulator</fullName>
    </submittedName>
</protein>
<dbReference type="InterPro" id="IPR000835">
    <property type="entry name" value="HTH_MarR-typ"/>
</dbReference>
<dbReference type="Proteomes" id="UP001315278">
    <property type="component" value="Unassembled WGS sequence"/>
</dbReference>
<accession>A0ABS5FRM5</accession>
<evidence type="ECO:0000313" key="4">
    <source>
        <dbReference type="Proteomes" id="UP001315278"/>
    </source>
</evidence>
<evidence type="ECO:0000313" key="3">
    <source>
        <dbReference type="EMBL" id="MBR0799439.1"/>
    </source>
</evidence>
<dbReference type="PRINTS" id="PR00598">
    <property type="entry name" value="HTHMARR"/>
</dbReference>
<evidence type="ECO:0000259" key="2">
    <source>
        <dbReference type="PROSITE" id="PS50995"/>
    </source>
</evidence>
<dbReference type="RefSeq" id="WP_212494262.1">
    <property type="nucleotide sequence ID" value="NZ_JAFCJH010000039.1"/>
</dbReference>
<dbReference type="SUPFAM" id="SSF46785">
    <property type="entry name" value="Winged helix' DNA-binding domain"/>
    <property type="match status" value="1"/>
</dbReference>
<organism evidence="3 4">
    <name type="scientific">Bradyrhizobium jicamae</name>
    <dbReference type="NCBI Taxonomy" id="280332"/>
    <lineage>
        <taxon>Bacteria</taxon>
        <taxon>Pseudomonadati</taxon>
        <taxon>Pseudomonadota</taxon>
        <taxon>Alphaproteobacteria</taxon>
        <taxon>Hyphomicrobiales</taxon>
        <taxon>Nitrobacteraceae</taxon>
        <taxon>Bradyrhizobium</taxon>
    </lineage>
</organism>
<feature type="domain" description="HTH marR-type" evidence="2">
    <location>
        <begin position="25"/>
        <end position="152"/>
    </location>
</feature>
<comment type="subcellular location">
    <subcellularLocation>
        <location evidence="1">Cytoplasm</location>
    </subcellularLocation>
</comment>
<dbReference type="InterPro" id="IPR011991">
    <property type="entry name" value="ArsR-like_HTH"/>
</dbReference>
<keyword evidence="4" id="KW-1185">Reference proteome</keyword>
<dbReference type="PROSITE" id="PS50995">
    <property type="entry name" value="HTH_MARR_2"/>
    <property type="match status" value="1"/>
</dbReference>
<dbReference type="CDD" id="cd00090">
    <property type="entry name" value="HTH_ARSR"/>
    <property type="match status" value="1"/>
</dbReference>
<dbReference type="InterPro" id="IPR036388">
    <property type="entry name" value="WH-like_DNA-bd_sf"/>
</dbReference>
<dbReference type="InterPro" id="IPR039422">
    <property type="entry name" value="MarR/SlyA-like"/>
</dbReference>
<dbReference type="Pfam" id="PF01047">
    <property type="entry name" value="MarR"/>
    <property type="match status" value="1"/>
</dbReference>
<comment type="caution">
    <text evidence="3">The sequence shown here is derived from an EMBL/GenBank/DDBJ whole genome shotgun (WGS) entry which is preliminary data.</text>
</comment>
<name>A0ABS5FRM5_9BRAD</name>
<evidence type="ECO:0000256" key="1">
    <source>
        <dbReference type="ARBA" id="ARBA00004496"/>
    </source>
</evidence>
<dbReference type="EMBL" id="JAFCJH010000039">
    <property type="protein sequence ID" value="MBR0799439.1"/>
    <property type="molecule type" value="Genomic_DNA"/>
</dbReference>
<dbReference type="InterPro" id="IPR036390">
    <property type="entry name" value="WH_DNA-bd_sf"/>
</dbReference>
<proteinExistence type="predicted"/>
<dbReference type="SMART" id="SM00347">
    <property type="entry name" value="HTH_MARR"/>
    <property type="match status" value="1"/>
</dbReference>
<dbReference type="PANTHER" id="PTHR33164">
    <property type="entry name" value="TRANSCRIPTIONAL REGULATOR, MARR FAMILY"/>
    <property type="match status" value="1"/>
</dbReference>
<reference evidence="4" key="1">
    <citation type="journal article" date="2021" name="ISME J.">
        <title>Evolutionary origin and ecological implication of a unique nif island in free-living Bradyrhizobium lineages.</title>
        <authorList>
            <person name="Tao J."/>
        </authorList>
    </citation>
    <scope>NUCLEOTIDE SEQUENCE [LARGE SCALE GENOMIC DNA]</scope>
    <source>
        <strain evidence="4">SZCCT0434</strain>
    </source>
</reference>